<proteinExistence type="predicted"/>
<sequence>MFASRGGGASFVVASRRRHCAPWLRETDLPLLLPREKIRLFGHRMSTDAHTNSASEPSYSRAIFRRPSATNVAKALLLGSLGLLSSSSLARAARASSLPDCGTNTCLPHVIGGWHDIGGIGTKTAPPSGRLWNTGPSDASFSNIV</sequence>
<keyword evidence="2" id="KW-1185">Reference proteome</keyword>
<evidence type="ECO:0000313" key="1">
    <source>
        <dbReference type="EMBL" id="KAG0427346.1"/>
    </source>
</evidence>
<accession>A0AC60Q188</accession>
<name>A0AC60Q188_IXOPE</name>
<comment type="caution">
    <text evidence="1">The sequence shown here is derived from an EMBL/GenBank/DDBJ whole genome shotgun (WGS) entry which is preliminary data.</text>
</comment>
<organism evidence="1 2">
    <name type="scientific">Ixodes persulcatus</name>
    <name type="common">Taiga tick</name>
    <dbReference type="NCBI Taxonomy" id="34615"/>
    <lineage>
        <taxon>Eukaryota</taxon>
        <taxon>Metazoa</taxon>
        <taxon>Ecdysozoa</taxon>
        <taxon>Arthropoda</taxon>
        <taxon>Chelicerata</taxon>
        <taxon>Arachnida</taxon>
        <taxon>Acari</taxon>
        <taxon>Parasitiformes</taxon>
        <taxon>Ixodida</taxon>
        <taxon>Ixodoidea</taxon>
        <taxon>Ixodidae</taxon>
        <taxon>Ixodinae</taxon>
        <taxon>Ixodes</taxon>
    </lineage>
</organism>
<protein>
    <submittedName>
        <fullName evidence="1">Uncharacterized protein</fullName>
    </submittedName>
</protein>
<dbReference type="Proteomes" id="UP000805193">
    <property type="component" value="Unassembled WGS sequence"/>
</dbReference>
<reference evidence="1 2" key="1">
    <citation type="journal article" date="2020" name="Cell">
        <title>Large-Scale Comparative Analyses of Tick Genomes Elucidate Their Genetic Diversity and Vector Capacities.</title>
        <authorList>
            <consortium name="Tick Genome and Microbiome Consortium (TIGMIC)"/>
            <person name="Jia N."/>
            <person name="Wang J."/>
            <person name="Shi W."/>
            <person name="Du L."/>
            <person name="Sun Y."/>
            <person name="Zhan W."/>
            <person name="Jiang J.F."/>
            <person name="Wang Q."/>
            <person name="Zhang B."/>
            <person name="Ji P."/>
            <person name="Bell-Sakyi L."/>
            <person name="Cui X.M."/>
            <person name="Yuan T.T."/>
            <person name="Jiang B.G."/>
            <person name="Yang W.F."/>
            <person name="Lam T.T."/>
            <person name="Chang Q.C."/>
            <person name="Ding S.J."/>
            <person name="Wang X.J."/>
            <person name="Zhu J.G."/>
            <person name="Ruan X.D."/>
            <person name="Zhao L."/>
            <person name="Wei J.T."/>
            <person name="Ye R.Z."/>
            <person name="Que T.C."/>
            <person name="Du C.H."/>
            <person name="Zhou Y.H."/>
            <person name="Cheng J.X."/>
            <person name="Dai P.F."/>
            <person name="Guo W.B."/>
            <person name="Han X.H."/>
            <person name="Huang E.J."/>
            <person name="Li L.F."/>
            <person name="Wei W."/>
            <person name="Gao Y.C."/>
            <person name="Liu J.Z."/>
            <person name="Shao H.Z."/>
            <person name="Wang X."/>
            <person name="Wang C.C."/>
            <person name="Yang T.C."/>
            <person name="Huo Q.B."/>
            <person name="Li W."/>
            <person name="Chen H.Y."/>
            <person name="Chen S.E."/>
            <person name="Zhou L.G."/>
            <person name="Ni X.B."/>
            <person name="Tian J.H."/>
            <person name="Sheng Y."/>
            <person name="Liu T."/>
            <person name="Pan Y.S."/>
            <person name="Xia L.Y."/>
            <person name="Li J."/>
            <person name="Zhao F."/>
            <person name="Cao W.C."/>
        </authorList>
    </citation>
    <scope>NUCLEOTIDE SEQUENCE [LARGE SCALE GENOMIC DNA]</scope>
    <source>
        <strain evidence="1">Iper-2018</strain>
    </source>
</reference>
<gene>
    <name evidence="1" type="ORF">HPB47_025598</name>
</gene>
<dbReference type="EMBL" id="JABSTQ010009636">
    <property type="protein sequence ID" value="KAG0427346.1"/>
    <property type="molecule type" value="Genomic_DNA"/>
</dbReference>
<evidence type="ECO:0000313" key="2">
    <source>
        <dbReference type="Proteomes" id="UP000805193"/>
    </source>
</evidence>